<dbReference type="InterPro" id="IPR023210">
    <property type="entry name" value="NADP_OxRdtase_dom"/>
</dbReference>
<dbReference type="PANTHER" id="PTHR43625:SF40">
    <property type="entry name" value="ALDO-KETO REDUCTASE YAKC [NADP(+)]"/>
    <property type="match status" value="1"/>
</dbReference>
<evidence type="ECO:0000313" key="3">
    <source>
        <dbReference type="EMBL" id="MCE4556575.1"/>
    </source>
</evidence>
<dbReference type="Gene3D" id="3.20.20.100">
    <property type="entry name" value="NADP-dependent oxidoreductase domain"/>
    <property type="match status" value="1"/>
</dbReference>
<dbReference type="SUPFAM" id="SSF51430">
    <property type="entry name" value="NAD(P)-linked oxidoreductase"/>
    <property type="match status" value="1"/>
</dbReference>
<evidence type="ECO:0000256" key="1">
    <source>
        <dbReference type="ARBA" id="ARBA00023002"/>
    </source>
</evidence>
<feature type="domain" description="NADP-dependent oxidoreductase" evidence="2">
    <location>
        <begin position="14"/>
        <end position="306"/>
    </location>
</feature>
<proteinExistence type="predicted"/>
<dbReference type="InterPro" id="IPR036812">
    <property type="entry name" value="NAD(P)_OxRdtase_dom_sf"/>
</dbReference>
<name>A0ABS8Y3I5_9BURK</name>
<dbReference type="InterPro" id="IPR050791">
    <property type="entry name" value="Aldo-Keto_reductase"/>
</dbReference>
<comment type="caution">
    <text evidence="3">The sequence shown here is derived from an EMBL/GenBank/DDBJ whole genome shotgun (WGS) entry which is preliminary data.</text>
</comment>
<accession>A0ABS8Y3I5</accession>
<reference evidence="3 4" key="1">
    <citation type="submission" date="2021-12" db="EMBL/GenBank/DDBJ databases">
        <title>Genome seq of P8.</title>
        <authorList>
            <person name="Seo T."/>
        </authorList>
    </citation>
    <scope>NUCLEOTIDE SEQUENCE [LARGE SCALE GENOMIC DNA]</scope>
    <source>
        <strain evidence="3 4">P8</strain>
    </source>
</reference>
<evidence type="ECO:0000313" key="4">
    <source>
        <dbReference type="Proteomes" id="UP001200741"/>
    </source>
</evidence>
<organism evidence="3 4">
    <name type="scientific">Pelomonas cellulosilytica</name>
    <dbReference type="NCBI Taxonomy" id="2906762"/>
    <lineage>
        <taxon>Bacteria</taxon>
        <taxon>Pseudomonadati</taxon>
        <taxon>Pseudomonadota</taxon>
        <taxon>Betaproteobacteria</taxon>
        <taxon>Burkholderiales</taxon>
        <taxon>Sphaerotilaceae</taxon>
        <taxon>Roseateles</taxon>
    </lineage>
</organism>
<evidence type="ECO:0000259" key="2">
    <source>
        <dbReference type="Pfam" id="PF00248"/>
    </source>
</evidence>
<protein>
    <submittedName>
        <fullName evidence="3">Aldo/keto reductase</fullName>
    </submittedName>
</protein>
<sequence>MNSRRLGDLLVEAVGLGCMNLSHAYGRPPEEARAEALLHEAVELGMTWFDTAALYGFGANERLVGRVLRPHRDRVVLCSKGGMTGQPIGPGGTLQRVIDGRPESLQRDCEESLRRLGTDVIDLYYLHRWDKRLPIEDSVGALARLVEQGKVRMIGLSEVSGVTLRRAHAVHPIAALQSEYSLWSRDSERGALAACADLGVAFVAFSPLGRGFLAGRVQDPESLDAGDLRRSMPRFQPEAWASNRLILQRLKEVASELGCSLAQLALAWLLNRGHHVLAIPGTTQPPHLRDNWSARCVTLDPDVQVRLEGLMAGIAGERYAAATFAEIDSDRG</sequence>
<keyword evidence="1" id="KW-0560">Oxidoreductase</keyword>
<dbReference type="RefSeq" id="WP_233373623.1">
    <property type="nucleotide sequence ID" value="NZ_JAJTWU010000008.1"/>
</dbReference>
<gene>
    <name evidence="3" type="ORF">LXT13_19440</name>
</gene>
<dbReference type="Pfam" id="PF00248">
    <property type="entry name" value="Aldo_ket_red"/>
    <property type="match status" value="1"/>
</dbReference>
<dbReference type="PANTHER" id="PTHR43625">
    <property type="entry name" value="AFLATOXIN B1 ALDEHYDE REDUCTASE"/>
    <property type="match status" value="1"/>
</dbReference>
<dbReference type="Proteomes" id="UP001200741">
    <property type="component" value="Unassembled WGS sequence"/>
</dbReference>
<dbReference type="EMBL" id="JAJTWU010000008">
    <property type="protein sequence ID" value="MCE4556575.1"/>
    <property type="molecule type" value="Genomic_DNA"/>
</dbReference>
<keyword evidence="4" id="KW-1185">Reference proteome</keyword>